<dbReference type="Gene3D" id="3.30.565.10">
    <property type="entry name" value="Histidine kinase-like ATPase, C-terminal domain"/>
    <property type="match status" value="1"/>
</dbReference>
<dbReference type="PANTHER" id="PTHR34220">
    <property type="entry name" value="SENSOR HISTIDINE KINASE YPDA"/>
    <property type="match status" value="1"/>
</dbReference>
<keyword evidence="3" id="KW-1185">Reference proteome</keyword>
<evidence type="ECO:0000313" key="2">
    <source>
        <dbReference type="EMBL" id="MFD2185831.1"/>
    </source>
</evidence>
<dbReference type="Proteomes" id="UP001597344">
    <property type="component" value="Unassembled WGS sequence"/>
</dbReference>
<gene>
    <name evidence="2" type="ORF">ACFSJT_03440</name>
</gene>
<dbReference type="EMBL" id="JBHUHY010000002">
    <property type="protein sequence ID" value="MFD2185831.1"/>
    <property type="molecule type" value="Genomic_DNA"/>
</dbReference>
<dbReference type="InterPro" id="IPR036890">
    <property type="entry name" value="HATPase_C_sf"/>
</dbReference>
<dbReference type="RefSeq" id="WP_378318799.1">
    <property type="nucleotide sequence ID" value="NZ_JBHUHY010000002.1"/>
</dbReference>
<proteinExistence type="predicted"/>
<evidence type="ECO:0000259" key="1">
    <source>
        <dbReference type="Pfam" id="PF06580"/>
    </source>
</evidence>
<dbReference type="InterPro" id="IPR010559">
    <property type="entry name" value="Sig_transdc_His_kin_internal"/>
</dbReference>
<dbReference type="Pfam" id="PF06580">
    <property type="entry name" value="His_kinase"/>
    <property type="match status" value="1"/>
</dbReference>
<dbReference type="InterPro" id="IPR050640">
    <property type="entry name" value="Bact_2-comp_sensor_kinase"/>
</dbReference>
<dbReference type="GO" id="GO:0004673">
    <property type="term" value="F:protein histidine kinase activity"/>
    <property type="evidence" value="ECO:0007669"/>
    <property type="project" value="UniProtKB-EC"/>
</dbReference>
<organism evidence="2 3">
    <name type="scientific">Aquimarina celericrescens</name>
    <dbReference type="NCBI Taxonomy" id="1964542"/>
    <lineage>
        <taxon>Bacteria</taxon>
        <taxon>Pseudomonadati</taxon>
        <taxon>Bacteroidota</taxon>
        <taxon>Flavobacteriia</taxon>
        <taxon>Flavobacteriales</taxon>
        <taxon>Flavobacteriaceae</taxon>
        <taxon>Aquimarina</taxon>
    </lineage>
</organism>
<accession>A0ABW5AUP3</accession>
<feature type="domain" description="Signal transduction histidine kinase internal region" evidence="1">
    <location>
        <begin position="73"/>
        <end position="151"/>
    </location>
</feature>
<dbReference type="PANTHER" id="PTHR34220:SF7">
    <property type="entry name" value="SENSOR HISTIDINE KINASE YPDA"/>
    <property type="match status" value="1"/>
</dbReference>
<comment type="caution">
    <text evidence="2">The sequence shown here is derived from an EMBL/GenBank/DDBJ whole genome shotgun (WGS) entry which is preliminary data.</text>
</comment>
<reference evidence="3" key="1">
    <citation type="journal article" date="2019" name="Int. J. Syst. Evol. Microbiol.">
        <title>The Global Catalogue of Microorganisms (GCM) 10K type strain sequencing project: providing services to taxonomists for standard genome sequencing and annotation.</title>
        <authorList>
            <consortium name="The Broad Institute Genomics Platform"/>
            <consortium name="The Broad Institute Genome Sequencing Center for Infectious Disease"/>
            <person name="Wu L."/>
            <person name="Ma J."/>
        </authorList>
    </citation>
    <scope>NUCLEOTIDE SEQUENCE [LARGE SCALE GENOMIC DNA]</scope>
    <source>
        <strain evidence="3">DT92</strain>
    </source>
</reference>
<name>A0ABW5AUP3_9FLAO</name>
<dbReference type="EC" id="2.7.13.3" evidence="2"/>
<keyword evidence="2" id="KW-0808">Transferase</keyword>
<evidence type="ECO:0000313" key="3">
    <source>
        <dbReference type="Proteomes" id="UP001597344"/>
    </source>
</evidence>
<sequence>MVRILFTYEYVTTDVFPESERSEDSIFDINYITAAFIGEIYVIGFTTAIKITIDYVKNLRKTEELEKQSLKNELSLLKSQLQPHFFFNTLNNLYSLTLEKSDQAPETVVKLSEFMSYVIYQGNKKRVSLMDEIKYIQNYIDLERLRFGDRVQVEFSITGNIEGQTIPPLLLLQFVENSFKHGTDHKLGKVTLSFNLEVKQSWLIFKTKNKKRNGISELKTKGIGLKNTTRRLKLLYESNYDLIINENETYYTITLRIPLEGNHEE</sequence>
<keyword evidence="2" id="KW-0418">Kinase</keyword>
<protein>
    <submittedName>
        <fullName evidence="2">Sensor histidine kinase</fullName>
        <ecNumber evidence="2">2.7.13.3</ecNumber>
    </submittedName>
</protein>